<evidence type="ECO:0000256" key="4">
    <source>
        <dbReference type="ARBA" id="ARBA00022982"/>
    </source>
</evidence>
<accession>A0A8J6UG33</accession>
<dbReference type="PANTHER" id="PTHR47627">
    <property type="entry name" value="RUBREDOXIN"/>
    <property type="match status" value="1"/>
</dbReference>
<protein>
    <recommendedName>
        <fullName evidence="6">Rubredoxin</fullName>
    </recommendedName>
</protein>
<feature type="domain" description="Rubredoxin-like" evidence="8">
    <location>
        <begin position="2"/>
        <end position="51"/>
    </location>
</feature>
<dbReference type="Gene3D" id="2.20.28.10">
    <property type="match status" value="1"/>
</dbReference>
<evidence type="ECO:0000313" key="9">
    <source>
        <dbReference type="EMBL" id="MBD1399073.1"/>
    </source>
</evidence>
<feature type="binding site" evidence="7">
    <location>
        <position position="38"/>
    </location>
    <ligand>
        <name>Fe cation</name>
        <dbReference type="ChEBI" id="CHEBI:24875"/>
    </ligand>
</feature>
<keyword evidence="5 6" id="KW-0408">Iron</keyword>
<evidence type="ECO:0000256" key="5">
    <source>
        <dbReference type="ARBA" id="ARBA00023004"/>
    </source>
</evidence>
<dbReference type="PRINTS" id="PR00163">
    <property type="entry name" value="RUBREDOXIN"/>
</dbReference>
<dbReference type="Pfam" id="PF00301">
    <property type="entry name" value="Rubredoxin"/>
    <property type="match status" value="1"/>
</dbReference>
<name>A0A8J6UG33_9BACT</name>
<dbReference type="GO" id="GO:0043448">
    <property type="term" value="P:alkane catabolic process"/>
    <property type="evidence" value="ECO:0007669"/>
    <property type="project" value="TreeGrafter"/>
</dbReference>
<dbReference type="AlphaFoldDB" id="A0A8J6UG33"/>
<keyword evidence="2 6" id="KW-0813">Transport</keyword>
<dbReference type="RefSeq" id="WP_191153353.1">
    <property type="nucleotide sequence ID" value="NZ_JACWUN010000001.1"/>
</dbReference>
<dbReference type="PIRSF" id="PIRSF000071">
    <property type="entry name" value="Rubredoxin"/>
    <property type="match status" value="1"/>
</dbReference>
<evidence type="ECO:0000313" key="10">
    <source>
        <dbReference type="Proteomes" id="UP000632828"/>
    </source>
</evidence>
<evidence type="ECO:0000256" key="3">
    <source>
        <dbReference type="ARBA" id="ARBA00022723"/>
    </source>
</evidence>
<feature type="binding site" evidence="7">
    <location>
        <position position="41"/>
    </location>
    <ligand>
        <name>Fe cation</name>
        <dbReference type="ChEBI" id="CHEBI:24875"/>
    </ligand>
</feature>
<dbReference type="GO" id="GO:0009055">
    <property type="term" value="F:electron transfer activity"/>
    <property type="evidence" value="ECO:0007669"/>
    <property type="project" value="InterPro"/>
</dbReference>
<evidence type="ECO:0000256" key="1">
    <source>
        <dbReference type="ARBA" id="ARBA00005337"/>
    </source>
</evidence>
<sequence>MRYICTCCGYIYDPEQGDALNNVLPGTEFDDLPPEWVCPLCYAERDQFDPLD</sequence>
<keyword evidence="10" id="KW-1185">Reference proteome</keyword>
<keyword evidence="4 6" id="KW-0249">Electron transport</keyword>
<comment type="similarity">
    <text evidence="1 6">Belongs to the rubredoxin family.</text>
</comment>
<feature type="binding site" evidence="7">
    <location>
        <position position="5"/>
    </location>
    <ligand>
        <name>Fe cation</name>
        <dbReference type="ChEBI" id="CHEBI:24875"/>
    </ligand>
</feature>
<dbReference type="InterPro" id="IPR024934">
    <property type="entry name" value="Rubredoxin-like_dom"/>
</dbReference>
<evidence type="ECO:0000256" key="6">
    <source>
        <dbReference type="PIRNR" id="PIRNR000071"/>
    </source>
</evidence>
<comment type="cofactor">
    <cofactor evidence="6 7">
        <name>Fe(3+)</name>
        <dbReference type="ChEBI" id="CHEBI:29034"/>
    </cofactor>
    <text evidence="6 7">Binds 1 Fe(3+) ion per subunit.</text>
</comment>
<feature type="binding site" evidence="7">
    <location>
        <position position="8"/>
    </location>
    <ligand>
        <name>Fe cation</name>
        <dbReference type="ChEBI" id="CHEBI:24875"/>
    </ligand>
</feature>
<dbReference type="Proteomes" id="UP000632828">
    <property type="component" value="Unassembled WGS sequence"/>
</dbReference>
<reference evidence="9" key="1">
    <citation type="submission" date="2020-09" db="EMBL/GenBank/DDBJ databases">
        <title>Pelobacter alkaliphilus sp. nov., a novel anaerobic arsenate-reducing bacterium from terrestrial mud volcano.</title>
        <authorList>
            <person name="Khomyakova M.A."/>
            <person name="Merkel A.Y."/>
            <person name="Slobodkin A.I."/>
        </authorList>
    </citation>
    <scope>NUCLEOTIDE SEQUENCE</scope>
    <source>
        <strain evidence="9">M08fum</strain>
    </source>
</reference>
<dbReference type="PANTHER" id="PTHR47627:SF1">
    <property type="entry name" value="RUBREDOXIN-1-RELATED"/>
    <property type="match status" value="1"/>
</dbReference>
<organism evidence="9 10">
    <name type="scientific">Pelovirga terrestris</name>
    <dbReference type="NCBI Taxonomy" id="2771352"/>
    <lineage>
        <taxon>Bacteria</taxon>
        <taxon>Pseudomonadati</taxon>
        <taxon>Thermodesulfobacteriota</taxon>
        <taxon>Desulfuromonadia</taxon>
        <taxon>Geobacterales</taxon>
        <taxon>Geobacteraceae</taxon>
        <taxon>Pelovirga</taxon>
    </lineage>
</organism>
<dbReference type="SUPFAM" id="SSF57802">
    <property type="entry name" value="Rubredoxin-like"/>
    <property type="match status" value="1"/>
</dbReference>
<evidence type="ECO:0000256" key="2">
    <source>
        <dbReference type="ARBA" id="ARBA00022448"/>
    </source>
</evidence>
<dbReference type="PROSITE" id="PS50903">
    <property type="entry name" value="RUBREDOXIN_LIKE"/>
    <property type="match status" value="1"/>
</dbReference>
<gene>
    <name evidence="9" type="ORF">ICT70_00125</name>
</gene>
<evidence type="ECO:0000259" key="8">
    <source>
        <dbReference type="PROSITE" id="PS50903"/>
    </source>
</evidence>
<proteinExistence type="inferred from homology"/>
<dbReference type="InterPro" id="IPR024935">
    <property type="entry name" value="Rubredoxin_dom"/>
</dbReference>
<dbReference type="InterPro" id="IPR050526">
    <property type="entry name" value="Rubredoxin_ET"/>
</dbReference>
<dbReference type="EMBL" id="JACWUN010000001">
    <property type="protein sequence ID" value="MBD1399073.1"/>
    <property type="molecule type" value="Genomic_DNA"/>
</dbReference>
<evidence type="ECO:0000256" key="7">
    <source>
        <dbReference type="PIRSR" id="PIRSR000071-1"/>
    </source>
</evidence>
<comment type="caution">
    <text evidence="9">The sequence shown here is derived from an EMBL/GenBank/DDBJ whole genome shotgun (WGS) entry which is preliminary data.</text>
</comment>
<keyword evidence="3 6" id="KW-0479">Metal-binding</keyword>
<dbReference type="CDD" id="cd00730">
    <property type="entry name" value="rubredoxin"/>
    <property type="match status" value="1"/>
</dbReference>
<dbReference type="InterPro" id="IPR024922">
    <property type="entry name" value="Rubredoxin"/>
</dbReference>
<dbReference type="GO" id="GO:0005506">
    <property type="term" value="F:iron ion binding"/>
    <property type="evidence" value="ECO:0007669"/>
    <property type="project" value="InterPro"/>
</dbReference>